<proteinExistence type="predicted"/>
<evidence type="ECO:0000313" key="2">
    <source>
        <dbReference type="EMBL" id="GMH04321.1"/>
    </source>
</evidence>
<feature type="compositionally biased region" description="Basic residues" evidence="1">
    <location>
        <begin position="80"/>
        <end position="96"/>
    </location>
</feature>
<feature type="region of interest" description="Disordered" evidence="1">
    <location>
        <begin position="1"/>
        <end position="96"/>
    </location>
</feature>
<gene>
    <name evidence="2" type="ORF">Nepgr_006160</name>
</gene>
<evidence type="ECO:0000313" key="3">
    <source>
        <dbReference type="Proteomes" id="UP001279734"/>
    </source>
</evidence>
<sequence>MRLSSPAGHSIKIVRLRREKSRSWSTGTPQQFVKGPGRNSGAGAGGEEPSPPRTGLGRVVNMISTRPAKNRADDKERQIGRKKQQRSRQHHQPSRV</sequence>
<dbReference type="AlphaFoldDB" id="A0AAD3XHB7"/>
<comment type="caution">
    <text evidence="2">The sequence shown here is derived from an EMBL/GenBank/DDBJ whole genome shotgun (WGS) entry which is preliminary data.</text>
</comment>
<protein>
    <submittedName>
        <fullName evidence="2">Uncharacterized protein</fullName>
    </submittedName>
</protein>
<keyword evidence="3" id="KW-1185">Reference proteome</keyword>
<name>A0AAD3XHB7_NEPGR</name>
<dbReference type="EMBL" id="BSYO01000005">
    <property type="protein sequence ID" value="GMH04321.1"/>
    <property type="molecule type" value="Genomic_DNA"/>
</dbReference>
<organism evidence="2 3">
    <name type="scientific">Nepenthes gracilis</name>
    <name type="common">Slender pitcher plant</name>
    <dbReference type="NCBI Taxonomy" id="150966"/>
    <lineage>
        <taxon>Eukaryota</taxon>
        <taxon>Viridiplantae</taxon>
        <taxon>Streptophyta</taxon>
        <taxon>Embryophyta</taxon>
        <taxon>Tracheophyta</taxon>
        <taxon>Spermatophyta</taxon>
        <taxon>Magnoliopsida</taxon>
        <taxon>eudicotyledons</taxon>
        <taxon>Gunneridae</taxon>
        <taxon>Pentapetalae</taxon>
        <taxon>Caryophyllales</taxon>
        <taxon>Nepenthaceae</taxon>
        <taxon>Nepenthes</taxon>
    </lineage>
</organism>
<dbReference type="Proteomes" id="UP001279734">
    <property type="component" value="Unassembled WGS sequence"/>
</dbReference>
<feature type="compositionally biased region" description="Basic and acidic residues" evidence="1">
    <location>
        <begin position="70"/>
        <end position="79"/>
    </location>
</feature>
<evidence type="ECO:0000256" key="1">
    <source>
        <dbReference type="SAM" id="MobiDB-lite"/>
    </source>
</evidence>
<accession>A0AAD3XHB7</accession>
<reference evidence="2" key="1">
    <citation type="submission" date="2023-05" db="EMBL/GenBank/DDBJ databases">
        <title>Nepenthes gracilis genome sequencing.</title>
        <authorList>
            <person name="Fukushima K."/>
        </authorList>
    </citation>
    <scope>NUCLEOTIDE SEQUENCE</scope>
    <source>
        <strain evidence="2">SING2019-196</strain>
    </source>
</reference>